<feature type="compositionally biased region" description="Polar residues" evidence="1">
    <location>
        <begin position="223"/>
        <end position="233"/>
    </location>
</feature>
<dbReference type="EMBL" id="VSWC01000066">
    <property type="protein sequence ID" value="KAA1097878.1"/>
    <property type="molecule type" value="Genomic_DNA"/>
</dbReference>
<dbReference type="OrthoDB" id="2417614at2759"/>
<feature type="region of interest" description="Disordered" evidence="1">
    <location>
        <begin position="1"/>
        <end position="161"/>
    </location>
</feature>
<evidence type="ECO:0000313" key="2">
    <source>
        <dbReference type="EMBL" id="KAA1097878.1"/>
    </source>
</evidence>
<feature type="compositionally biased region" description="Low complexity" evidence="1">
    <location>
        <begin position="324"/>
        <end position="349"/>
    </location>
</feature>
<dbReference type="PANTHER" id="PTHR28094">
    <property type="entry name" value="MEIOTICALLY UP-REGULATED GENE 113 PROTEIN"/>
    <property type="match status" value="1"/>
</dbReference>
<feature type="compositionally biased region" description="Pro residues" evidence="1">
    <location>
        <begin position="65"/>
        <end position="81"/>
    </location>
</feature>
<evidence type="ECO:0000256" key="1">
    <source>
        <dbReference type="SAM" id="MobiDB-lite"/>
    </source>
</evidence>
<comment type="caution">
    <text evidence="2">The sequence shown here is derived from an EMBL/GenBank/DDBJ whole genome shotgun (WGS) entry which is preliminary data.</text>
</comment>
<feature type="compositionally biased region" description="Low complexity" evidence="1">
    <location>
        <begin position="279"/>
        <end position="291"/>
    </location>
</feature>
<dbReference type="Proteomes" id="UP000324748">
    <property type="component" value="Unassembled WGS sequence"/>
</dbReference>
<organism evidence="2 3">
    <name type="scientific">Puccinia graminis f. sp. tritici</name>
    <dbReference type="NCBI Taxonomy" id="56615"/>
    <lineage>
        <taxon>Eukaryota</taxon>
        <taxon>Fungi</taxon>
        <taxon>Dikarya</taxon>
        <taxon>Basidiomycota</taxon>
        <taxon>Pucciniomycotina</taxon>
        <taxon>Pucciniomycetes</taxon>
        <taxon>Pucciniales</taxon>
        <taxon>Pucciniaceae</taxon>
        <taxon>Puccinia</taxon>
    </lineage>
</organism>
<dbReference type="AlphaFoldDB" id="A0A5B0PC02"/>
<evidence type="ECO:0000313" key="3">
    <source>
        <dbReference type="Proteomes" id="UP000324748"/>
    </source>
</evidence>
<feature type="compositionally biased region" description="Basic and acidic residues" evidence="1">
    <location>
        <begin position="312"/>
        <end position="323"/>
    </location>
</feature>
<feature type="compositionally biased region" description="Polar residues" evidence="1">
    <location>
        <begin position="242"/>
        <end position="278"/>
    </location>
</feature>
<feature type="compositionally biased region" description="Polar residues" evidence="1">
    <location>
        <begin position="144"/>
        <end position="161"/>
    </location>
</feature>
<reference evidence="2 3" key="1">
    <citation type="submission" date="2019-05" db="EMBL/GenBank/DDBJ databases">
        <title>Emergence of the Ug99 lineage of the wheat stem rust pathogen through somatic hybridization.</title>
        <authorList>
            <person name="Li F."/>
            <person name="Upadhyaya N.M."/>
            <person name="Sperschneider J."/>
            <person name="Matny O."/>
            <person name="Nguyen-Phuc H."/>
            <person name="Mago R."/>
            <person name="Raley C."/>
            <person name="Miller M.E."/>
            <person name="Silverstein K.A.T."/>
            <person name="Henningsen E."/>
            <person name="Hirsch C.D."/>
            <person name="Visser B."/>
            <person name="Pretorius Z.A."/>
            <person name="Steffenson B.J."/>
            <person name="Schwessinger B."/>
            <person name="Dodds P.N."/>
            <person name="Figueroa M."/>
        </authorList>
    </citation>
    <scope>NUCLEOTIDE SEQUENCE [LARGE SCALE GENOMIC DNA]</scope>
    <source>
        <strain evidence="2">21-0</strain>
    </source>
</reference>
<dbReference type="PANTHER" id="PTHR28094:SF1">
    <property type="entry name" value="MEIOTICALLY UP-REGULATED GENE 113 PROTEIN"/>
    <property type="match status" value="1"/>
</dbReference>
<sequence>MVNSPPHPQQEKQSGESHIAHILQRLNLHHDHSNQQTNPTASDHPQPPPEQHVSSPNRISYQRPPAQPQTAWPPSPSPIRMPLPTTLNALPSPPVYNHPKPIPFPIPQPTGIKNQAPSPSPIPTKTHHHSAGPAEAKNHHQPFGNHSTPTKPNSSKPLTSSNRINTASHLKIHQHPSTPSHSNQTPITIDLTEADSPEPIKTNSNVSKPATPLKPHSKKPIVQPNQSNTSTPAFKTPIKNANKPTHQNLLLSNTSTPFRTPLKSNLNGLDSPSSVGNLSDSSPTTPGSPSTLRCAGVTQQGKPCSRKPMKRHNQDFDRLERILDSSSSAPDDPTSTTSTPTNNHLNPSSRVPRFCFQHYQKFISQSKSFRENSRLITYSEWIAEELPETVRMMLKMEMEKYPNPRDGDDSGYLYCHEMHPQPDKQREEEEEEGEEGTYIKVGRSIRPIARLGEWKKQCRSKDPILRGFFPESSSSSTTTTTSTTATREDARVSETCCYLDGAQSIAPKGIRFHRKWERLTLVELTGWAQLHFPAHDPKSPCIDCAKVHVEIFFLKLGSYEKLVKPTILKWLHWCSTHYS</sequence>
<proteinExistence type="predicted"/>
<feature type="region of interest" description="Disordered" evidence="1">
    <location>
        <begin position="465"/>
        <end position="487"/>
    </location>
</feature>
<feature type="compositionally biased region" description="Polar residues" evidence="1">
    <location>
        <begin position="34"/>
        <end position="43"/>
    </location>
</feature>
<feature type="compositionally biased region" description="Low complexity" evidence="1">
    <location>
        <begin position="472"/>
        <end position="484"/>
    </location>
</feature>
<protein>
    <submittedName>
        <fullName evidence="2">Uncharacterized protein</fullName>
    </submittedName>
</protein>
<dbReference type="InterPro" id="IPR053006">
    <property type="entry name" value="Meiosis_regulatory"/>
</dbReference>
<name>A0A5B0PC02_PUCGR</name>
<accession>A0A5B0PC02</accession>
<feature type="compositionally biased region" description="Pro residues" evidence="1">
    <location>
        <begin position="91"/>
        <end position="108"/>
    </location>
</feature>
<keyword evidence="3" id="KW-1185">Reference proteome</keyword>
<gene>
    <name evidence="2" type="ORF">PGT21_022553</name>
</gene>
<feature type="region of interest" description="Disordered" evidence="1">
    <location>
        <begin position="194"/>
        <end position="349"/>
    </location>
</feature>
<feature type="compositionally biased region" description="Basic and acidic residues" evidence="1">
    <location>
        <begin position="9"/>
        <end position="19"/>
    </location>
</feature>